<dbReference type="RefSeq" id="WP_377823538.1">
    <property type="nucleotide sequence ID" value="NZ_JBHSWJ010000002.1"/>
</dbReference>
<dbReference type="SUPFAM" id="SSF53756">
    <property type="entry name" value="UDP-Glycosyltransferase/glycogen phosphorylase"/>
    <property type="match status" value="2"/>
</dbReference>
<evidence type="ECO:0000256" key="3">
    <source>
        <dbReference type="ARBA" id="ARBA00022679"/>
    </source>
</evidence>
<dbReference type="InterPro" id="IPR001296">
    <property type="entry name" value="Glyco_trans_1"/>
</dbReference>
<dbReference type="Proteomes" id="UP001596356">
    <property type="component" value="Unassembled WGS sequence"/>
</dbReference>
<evidence type="ECO:0000313" key="6">
    <source>
        <dbReference type="EMBL" id="MFC6714852.1"/>
    </source>
</evidence>
<evidence type="ECO:0000313" key="7">
    <source>
        <dbReference type="Proteomes" id="UP001596356"/>
    </source>
</evidence>
<organism evidence="6 7">
    <name type="scientific">Branchiibius cervicis</name>
    <dbReference type="NCBI Taxonomy" id="908252"/>
    <lineage>
        <taxon>Bacteria</taxon>
        <taxon>Bacillati</taxon>
        <taxon>Actinomycetota</taxon>
        <taxon>Actinomycetes</taxon>
        <taxon>Micrococcales</taxon>
        <taxon>Dermacoccaceae</taxon>
        <taxon>Branchiibius</taxon>
    </lineage>
</organism>
<dbReference type="Gene3D" id="3.40.50.2000">
    <property type="entry name" value="Glycogen Phosphorylase B"/>
    <property type="match status" value="4"/>
</dbReference>
<dbReference type="Pfam" id="PF13439">
    <property type="entry name" value="Glyco_transf_4"/>
    <property type="match status" value="2"/>
</dbReference>
<comment type="caution">
    <text evidence="6">The sequence shown here is derived from an EMBL/GenBank/DDBJ whole genome shotgun (WGS) entry which is preliminary data.</text>
</comment>
<feature type="domain" description="Glycosyl transferase family 1" evidence="4">
    <location>
        <begin position="590"/>
        <end position="718"/>
    </location>
</feature>
<keyword evidence="3" id="KW-0808">Transferase</keyword>
<evidence type="ECO:0000256" key="1">
    <source>
        <dbReference type="ARBA" id="ARBA00021292"/>
    </source>
</evidence>
<proteinExistence type="predicted"/>
<keyword evidence="7" id="KW-1185">Reference proteome</keyword>
<dbReference type="PANTHER" id="PTHR45947">
    <property type="entry name" value="SULFOQUINOVOSYL TRANSFERASE SQD2"/>
    <property type="match status" value="1"/>
</dbReference>
<dbReference type="CDD" id="cd03801">
    <property type="entry name" value="GT4_PimA-like"/>
    <property type="match status" value="1"/>
</dbReference>
<dbReference type="PANTHER" id="PTHR45947:SF3">
    <property type="entry name" value="SULFOQUINOVOSYL TRANSFERASE SQD2"/>
    <property type="match status" value="1"/>
</dbReference>
<gene>
    <name evidence="6" type="ORF">ACFQBT_13935</name>
</gene>
<reference evidence="7" key="1">
    <citation type="journal article" date="2019" name="Int. J. Syst. Evol. Microbiol.">
        <title>The Global Catalogue of Microorganisms (GCM) 10K type strain sequencing project: providing services to taxonomists for standard genome sequencing and annotation.</title>
        <authorList>
            <consortium name="The Broad Institute Genomics Platform"/>
            <consortium name="The Broad Institute Genome Sequencing Center for Infectious Disease"/>
            <person name="Wu L."/>
            <person name="Ma J."/>
        </authorList>
    </citation>
    <scope>NUCLEOTIDE SEQUENCE [LARGE SCALE GENOMIC DNA]</scope>
    <source>
        <strain evidence="7">NBRC 106593</strain>
    </source>
</reference>
<accession>A0ABW2AV09</accession>
<evidence type="ECO:0000256" key="2">
    <source>
        <dbReference type="ARBA" id="ARBA00022676"/>
    </source>
</evidence>
<sequence>MAPTRRPRVAMVSHCALPSGAELATARLARSIRPEVEPVFVFFEHGPLADTLEAEGFEVVVVPLDTTVNSTGRAHALDLPALRRQLANVPGFERRLRRALKQLNLDLVHSQSLKSHLLVSAAAKSLRLPLVWHFHDRIAADYLPRAWVTTFRRAARMVPDAVVANSDATARTLPGTPVNVIAPALEPAALTGSRRRPDPQAPIIGMLGRISDTKGQDILLAAAPLILQRFPAARLRIVGAAMFGQDDYVAALRDQVDRLGLTGHVEFAGHVEDPYREMDTWSVFVHASPVPEPFGQVITEAMARQVPVVATAGGGADDIVQPSPQERYGELVAAGDPAALAQAIVKVLTDPDGAEDRAQSAYRYAAERYDLAESARRTTALWQRLIPGRSPRPALALAHDYLTQRGGAERVVRAMCDLFPDATLKTLMYEPSATFASFCEVDVQTSWLNGVGWLRRHYRAAMPILALAASTTSVSGDVVLVSSSGWAHGIRVSGRKVVYCHSPARWLYKTREYLGENWWLTPKGVALAALRPGLRRWDRRAARTADTYIVNSSAVAQVVRATYGIEPVIIHPPVTLDPAGEQEPIAGIEPGFALVVCRLLPYKNVDMVVRAFVGRADRLLVIGAGPLRDQIDADRPPNVELCSDVPEAQLRWAYANARCLIAASFEDFGLTPVEAALFGTPALALRSGGYLDTVQDGVNGLFFDAPEVPALRDGLARFDALSWDHDKVMTTAQQFAPEQFARQLGTVLGSQLVAHLPGLPTTEARRA</sequence>
<feature type="domain" description="Glycosyltransferase subfamily 4-like N-terminal" evidence="5">
    <location>
        <begin position="406"/>
        <end position="577"/>
    </location>
</feature>
<evidence type="ECO:0000259" key="5">
    <source>
        <dbReference type="Pfam" id="PF13439"/>
    </source>
</evidence>
<dbReference type="EMBL" id="JBHSWJ010000002">
    <property type="protein sequence ID" value="MFC6714852.1"/>
    <property type="molecule type" value="Genomic_DNA"/>
</dbReference>
<dbReference type="Pfam" id="PF00534">
    <property type="entry name" value="Glycos_transf_1"/>
    <property type="match status" value="2"/>
</dbReference>
<dbReference type="InterPro" id="IPR028098">
    <property type="entry name" value="Glyco_trans_4-like_N"/>
</dbReference>
<protein>
    <recommendedName>
        <fullName evidence="1">D-inositol 3-phosphate glycosyltransferase</fullName>
    </recommendedName>
</protein>
<dbReference type="InterPro" id="IPR050194">
    <property type="entry name" value="Glycosyltransferase_grp1"/>
</dbReference>
<name>A0ABW2AV09_9MICO</name>
<keyword evidence="2" id="KW-0328">Glycosyltransferase</keyword>
<feature type="domain" description="Glycosyltransferase subfamily 4-like N-terminal" evidence="5">
    <location>
        <begin position="48"/>
        <end position="173"/>
    </location>
</feature>
<feature type="domain" description="Glycosyl transferase family 1" evidence="4">
    <location>
        <begin position="199"/>
        <end position="362"/>
    </location>
</feature>
<evidence type="ECO:0000259" key="4">
    <source>
        <dbReference type="Pfam" id="PF00534"/>
    </source>
</evidence>